<protein>
    <submittedName>
        <fullName evidence="1">Uncharacterized protein</fullName>
    </submittedName>
</protein>
<evidence type="ECO:0000313" key="2">
    <source>
        <dbReference type="Proteomes" id="UP000642571"/>
    </source>
</evidence>
<dbReference type="Proteomes" id="UP000642571">
    <property type="component" value="Unassembled WGS sequence"/>
</dbReference>
<keyword evidence="2" id="KW-1185">Reference proteome</keyword>
<comment type="caution">
    <text evidence="1">The sequence shown here is derived from an EMBL/GenBank/DDBJ whole genome shotgun (WGS) entry which is preliminary data.</text>
</comment>
<dbReference type="EMBL" id="BMIN01000021">
    <property type="protein sequence ID" value="GGD25520.1"/>
    <property type="molecule type" value="Genomic_DNA"/>
</dbReference>
<gene>
    <name evidence="1" type="ORF">GCM10011389_36440</name>
</gene>
<organism evidence="1 2">
    <name type="scientific">Pontibacillus salipaludis</name>
    <dbReference type="NCBI Taxonomy" id="1697394"/>
    <lineage>
        <taxon>Bacteria</taxon>
        <taxon>Bacillati</taxon>
        <taxon>Bacillota</taxon>
        <taxon>Bacilli</taxon>
        <taxon>Bacillales</taxon>
        <taxon>Bacillaceae</taxon>
        <taxon>Pontibacillus</taxon>
    </lineage>
</organism>
<accession>A0ABQ1QGP1</accession>
<evidence type="ECO:0000313" key="1">
    <source>
        <dbReference type="EMBL" id="GGD25520.1"/>
    </source>
</evidence>
<name>A0ABQ1QGP1_9BACI</name>
<sequence length="254" mass="29377">MIKELRREVVSMKPTILLLGTDHFSDQGNVDLFSTGKVDILSNERQNEIREIINCLKQFEPTKVALEVLKENEEELNAQYASYINGSYPLKVNEIDQIGFRLAGECNLNQVYPVDWNEAQKDTPDIDDGKSSAAFKEVTRIGKRLIAEYNTYLHNHTLKDYLLWLNDSENIGRGQEFYMKLALVESEGDPVGATWTAKYWYYRNLLIYKNLVNLIDSDEERIFVLYGSGHLHLLFQFLKKSGMFDIKVASDYLK</sequence>
<reference evidence="2" key="1">
    <citation type="journal article" date="2019" name="Int. J. Syst. Evol. Microbiol.">
        <title>The Global Catalogue of Microorganisms (GCM) 10K type strain sequencing project: providing services to taxonomists for standard genome sequencing and annotation.</title>
        <authorList>
            <consortium name="The Broad Institute Genomics Platform"/>
            <consortium name="The Broad Institute Genome Sequencing Center for Infectious Disease"/>
            <person name="Wu L."/>
            <person name="Ma J."/>
        </authorList>
    </citation>
    <scope>NUCLEOTIDE SEQUENCE [LARGE SCALE GENOMIC DNA]</scope>
    <source>
        <strain evidence="2">CGMCC 1.15353</strain>
    </source>
</reference>
<dbReference type="InterPro" id="IPR043749">
    <property type="entry name" value="DUF5694"/>
</dbReference>
<dbReference type="Pfam" id="PF18950">
    <property type="entry name" value="DUF5694"/>
    <property type="match status" value="1"/>
</dbReference>
<proteinExistence type="predicted"/>